<keyword evidence="3" id="KW-1185">Reference proteome</keyword>
<proteinExistence type="predicted"/>
<accession>A0ABQ2M703</accession>
<name>A0ABQ2M703_9MICC</name>
<evidence type="ECO:0000256" key="1">
    <source>
        <dbReference type="SAM" id="MobiDB-lite"/>
    </source>
</evidence>
<dbReference type="Proteomes" id="UP000642509">
    <property type="component" value="Unassembled WGS sequence"/>
</dbReference>
<organism evidence="2 3">
    <name type="scientific">Citricoccus zhacaiensis</name>
    <dbReference type="NCBI Taxonomy" id="489142"/>
    <lineage>
        <taxon>Bacteria</taxon>
        <taxon>Bacillati</taxon>
        <taxon>Actinomycetota</taxon>
        <taxon>Actinomycetes</taxon>
        <taxon>Micrococcales</taxon>
        <taxon>Micrococcaceae</taxon>
        <taxon>Citricoccus</taxon>
    </lineage>
</organism>
<feature type="compositionally biased region" description="Basic and acidic residues" evidence="1">
    <location>
        <begin position="73"/>
        <end position="83"/>
    </location>
</feature>
<reference evidence="3" key="1">
    <citation type="journal article" date="2019" name="Int. J. Syst. Evol. Microbiol.">
        <title>The Global Catalogue of Microorganisms (GCM) 10K type strain sequencing project: providing services to taxonomists for standard genome sequencing and annotation.</title>
        <authorList>
            <consortium name="The Broad Institute Genomics Platform"/>
            <consortium name="The Broad Institute Genome Sequencing Center for Infectious Disease"/>
            <person name="Wu L."/>
            <person name="Ma J."/>
        </authorList>
    </citation>
    <scope>NUCLEOTIDE SEQUENCE [LARGE SCALE GENOMIC DNA]</scope>
    <source>
        <strain evidence="3">CGMCC 1.7064</strain>
    </source>
</reference>
<gene>
    <name evidence="2" type="ORF">GCM10010977_25980</name>
</gene>
<evidence type="ECO:0000313" key="2">
    <source>
        <dbReference type="EMBL" id="GGO47824.1"/>
    </source>
</evidence>
<protein>
    <submittedName>
        <fullName evidence="2">Uncharacterized protein</fullName>
    </submittedName>
</protein>
<comment type="caution">
    <text evidence="2">The sequence shown here is derived from an EMBL/GenBank/DDBJ whole genome shotgun (WGS) entry which is preliminary data.</text>
</comment>
<feature type="region of interest" description="Disordered" evidence="1">
    <location>
        <begin position="63"/>
        <end position="91"/>
    </location>
</feature>
<dbReference type="EMBL" id="BMLQ01000008">
    <property type="protein sequence ID" value="GGO47824.1"/>
    <property type="molecule type" value="Genomic_DNA"/>
</dbReference>
<sequence length="91" mass="10432">MFCCEITVVMDGTSGTPDRLRAYMRPCSVWWASWGWVMMIHSPTATDTLASVRERILVGTRRNRSEQIGTVRNRPEHAGKDPDWTFPPDVH</sequence>
<evidence type="ECO:0000313" key="3">
    <source>
        <dbReference type="Proteomes" id="UP000642509"/>
    </source>
</evidence>